<gene>
    <name evidence="2" type="ORF">Acr_21g0010180</name>
</gene>
<dbReference type="EMBL" id="BJWL01000021">
    <property type="protein sequence ID" value="GFZ10419.1"/>
    <property type="molecule type" value="Genomic_DNA"/>
</dbReference>
<dbReference type="PANTHER" id="PTHR37614">
    <property type="entry name" value="OS02G0121400 PROTEIN"/>
    <property type="match status" value="1"/>
</dbReference>
<evidence type="ECO:0000256" key="1">
    <source>
        <dbReference type="SAM" id="MobiDB-lite"/>
    </source>
</evidence>
<keyword evidence="3" id="KW-1185">Reference proteome</keyword>
<evidence type="ECO:0000313" key="2">
    <source>
        <dbReference type="EMBL" id="GFZ10419.1"/>
    </source>
</evidence>
<name>A0A7J0GHY4_9ERIC</name>
<comment type="caution">
    <text evidence="2">The sequence shown here is derived from an EMBL/GenBank/DDBJ whole genome shotgun (WGS) entry which is preliminary data.</text>
</comment>
<organism evidence="2 3">
    <name type="scientific">Actinidia rufa</name>
    <dbReference type="NCBI Taxonomy" id="165716"/>
    <lineage>
        <taxon>Eukaryota</taxon>
        <taxon>Viridiplantae</taxon>
        <taxon>Streptophyta</taxon>
        <taxon>Embryophyta</taxon>
        <taxon>Tracheophyta</taxon>
        <taxon>Spermatophyta</taxon>
        <taxon>Magnoliopsida</taxon>
        <taxon>eudicotyledons</taxon>
        <taxon>Gunneridae</taxon>
        <taxon>Pentapetalae</taxon>
        <taxon>asterids</taxon>
        <taxon>Ericales</taxon>
        <taxon>Actinidiaceae</taxon>
        <taxon>Actinidia</taxon>
    </lineage>
</organism>
<accession>A0A7J0GHY4</accession>
<protein>
    <submittedName>
        <fullName evidence="2">Uncharacterized protein</fullName>
    </submittedName>
</protein>
<dbReference type="PANTHER" id="PTHR37614:SF2">
    <property type="entry name" value="OS02G0121400 PROTEIN"/>
    <property type="match status" value="1"/>
</dbReference>
<proteinExistence type="predicted"/>
<feature type="compositionally biased region" description="Basic residues" evidence="1">
    <location>
        <begin position="63"/>
        <end position="73"/>
    </location>
</feature>
<dbReference type="AlphaFoldDB" id="A0A7J0GHY4"/>
<feature type="compositionally biased region" description="Basic residues" evidence="1">
    <location>
        <begin position="8"/>
        <end position="23"/>
    </location>
</feature>
<dbReference type="OrthoDB" id="1721092at2759"/>
<dbReference type="Proteomes" id="UP000585474">
    <property type="component" value="Unassembled WGS sequence"/>
</dbReference>
<sequence length="241" mass="27659">MKQSTSKPRYRFSVKWGDKRRRSGIGLSPSPSLLQRRPKVKAEASSPATPLSFSPSESDEKSKHSHKKVTKKRTREEWLEIIDGLIQSRELLRGEIETVKSYFKKLKAINLDLKAKQQEIRFCIKTTHSEIKSSHYIIPSTLAQNQDHPQTQSMVHQQPLFFGQTVYGSHPSENLQYPYGHLGKVNHMGPLIIPDLNIAAEETFGVDNPQPLDQSRVKAAEARRRRIVKMREMKNSVRPPR</sequence>
<feature type="region of interest" description="Disordered" evidence="1">
    <location>
        <begin position="1"/>
        <end position="73"/>
    </location>
</feature>
<feature type="compositionally biased region" description="Polar residues" evidence="1">
    <location>
        <begin position="46"/>
        <end position="55"/>
    </location>
</feature>
<evidence type="ECO:0000313" key="3">
    <source>
        <dbReference type="Proteomes" id="UP000585474"/>
    </source>
</evidence>
<reference evidence="2 3" key="1">
    <citation type="submission" date="2019-07" db="EMBL/GenBank/DDBJ databases">
        <title>De Novo Assembly of kiwifruit Actinidia rufa.</title>
        <authorList>
            <person name="Sugita-Konishi S."/>
            <person name="Sato K."/>
            <person name="Mori E."/>
            <person name="Abe Y."/>
            <person name="Kisaki G."/>
            <person name="Hamano K."/>
            <person name="Suezawa K."/>
            <person name="Otani M."/>
            <person name="Fukuda T."/>
            <person name="Manabe T."/>
            <person name="Gomi K."/>
            <person name="Tabuchi M."/>
            <person name="Akimitsu K."/>
            <person name="Kataoka I."/>
        </authorList>
    </citation>
    <scope>NUCLEOTIDE SEQUENCE [LARGE SCALE GENOMIC DNA]</scope>
    <source>
        <strain evidence="3">cv. Fuchu</strain>
    </source>
</reference>